<proteinExistence type="inferred from homology"/>
<sequence length="751" mass="83714">MNNYFSNFISRFGANHLIPTSYSNAADNAKVPEINYITLFNPNWADDHDESLDNLSKQILFFITPGLTDPMTLDEDQLARQKGEHLNVVGLLRGSWSLAKDFGKSSGSMRVLVSGAAIIVVEIEEDFFIALSVALPSTLSERHEAIRIQMESLIQAAHRTFKLLNPPFSKLKEIYSVKGMSDYLSGYWQQFMGNFNDASKAQFGPKLLGWPTRMNPRGVFQVLPHNSYRKSSVKVPDSLRPDLEDLIKDFSLQPAGYFVVNYNKAIPKKCGVIYSKSDWGNVKIENESLTDLFNLLEFLEYHGELVTDRLSKRNTLSHLFDQLESNSVEVSDDEEDDNASQSHFSMNPAAAIELLHPVNITNNLVIQPLSTTVSTTVNGLRSLGLAVNLQLPAAPSWWSLGGFRGSEAPAPVTEGDEAHSKEDSGSFILGANGDQMVTRLLIHLPTIIEKTKDLERTPEGSESEATIGPTDDGINEPTEDTTDATEDATKDGGKITTTEVREYLLVLYSHEGIVQGFIFDSSHELLSQKPFYEDLKWDVCEQTMGVIQECFQISSGGIGLSTSISSLPNPLMAIITGKLVESQIPQYEDIDSDFFFIVYDTQEHSYQTSLPYLPISVPTVDGEVVKIAQSFNNAIFHLHDQLTDHFVVKSAGRVFTPVSVVNEHLHKFSSNKSNNWLFYSIRHKAKAIVIIRNYNTKHKHANKPKNIARPEGDGLLNQISESVHDYASLGFLDTLGEDVKVWLEKLGRNEA</sequence>
<comment type="similarity">
    <text evidence="1">Belongs to the CCZ1 family.</text>
</comment>
<gene>
    <name evidence="4" type="ORF">SAMEA4029009_CIC11G00000001731</name>
</gene>
<dbReference type="InterPro" id="IPR013176">
    <property type="entry name" value="Ccz1"/>
</dbReference>
<dbReference type="Pfam" id="PF19031">
    <property type="entry name" value="Intu_longin_1"/>
    <property type="match status" value="1"/>
</dbReference>
<accession>A0A1L0BJJ7</accession>
<dbReference type="PANTHER" id="PTHR13056">
    <property type="entry name" value="VACUOLAR FUSION PROTEIN CCZ1 HOMOLOG-RELATED"/>
    <property type="match status" value="1"/>
</dbReference>
<dbReference type="PANTHER" id="PTHR13056:SF0">
    <property type="entry name" value="VACUOLAR FUSION PROTEIN CCZ1 HOMOLOG-RELATED"/>
    <property type="match status" value="1"/>
</dbReference>
<evidence type="ECO:0000256" key="2">
    <source>
        <dbReference type="SAM" id="MobiDB-lite"/>
    </source>
</evidence>
<dbReference type="EMBL" id="LT635765">
    <property type="protein sequence ID" value="SGZ51663.1"/>
    <property type="molecule type" value="Genomic_DNA"/>
</dbReference>
<organism evidence="4 5">
    <name type="scientific">Sungouiella intermedia</name>
    <dbReference type="NCBI Taxonomy" id="45354"/>
    <lineage>
        <taxon>Eukaryota</taxon>
        <taxon>Fungi</taxon>
        <taxon>Dikarya</taxon>
        <taxon>Ascomycota</taxon>
        <taxon>Saccharomycotina</taxon>
        <taxon>Pichiomycetes</taxon>
        <taxon>Metschnikowiaceae</taxon>
        <taxon>Sungouiella</taxon>
    </lineage>
</organism>
<evidence type="ECO:0000259" key="3">
    <source>
        <dbReference type="Pfam" id="PF19031"/>
    </source>
</evidence>
<dbReference type="InterPro" id="IPR043987">
    <property type="entry name" value="CCZ1/INTU/HSP4_longin_1"/>
</dbReference>
<feature type="region of interest" description="Disordered" evidence="2">
    <location>
        <begin position="451"/>
        <end position="493"/>
    </location>
</feature>
<protein>
    <submittedName>
        <fullName evidence="4">CIC11C00000001731</fullName>
    </submittedName>
</protein>
<dbReference type="GO" id="GO:0016192">
    <property type="term" value="P:vesicle-mediated transport"/>
    <property type="evidence" value="ECO:0007669"/>
    <property type="project" value="InterPro"/>
</dbReference>
<evidence type="ECO:0000313" key="4">
    <source>
        <dbReference type="EMBL" id="SGZ51663.1"/>
    </source>
</evidence>
<feature type="compositionally biased region" description="Acidic residues" evidence="2">
    <location>
        <begin position="473"/>
        <end position="486"/>
    </location>
</feature>
<dbReference type="GO" id="GO:0035658">
    <property type="term" value="C:Mon1-Ccz1 complex"/>
    <property type="evidence" value="ECO:0007669"/>
    <property type="project" value="InterPro"/>
</dbReference>
<dbReference type="Proteomes" id="UP000182259">
    <property type="component" value="Chromosome II"/>
</dbReference>
<dbReference type="AlphaFoldDB" id="A0A1L0BJJ7"/>
<name>A0A1L0BJJ7_9ASCO</name>
<reference evidence="4 5" key="1">
    <citation type="submission" date="2016-10" db="EMBL/GenBank/DDBJ databases">
        <authorList>
            <person name="de Groot N.N."/>
        </authorList>
    </citation>
    <scope>NUCLEOTIDE SEQUENCE [LARGE SCALE GENOMIC DNA]</scope>
    <source>
        <strain evidence="4 5">PYCC 4715</strain>
    </source>
</reference>
<feature type="domain" description="CCZ1/INTU/HSP4 first Longin" evidence="3">
    <location>
        <begin position="35"/>
        <end position="165"/>
    </location>
</feature>
<evidence type="ECO:0000313" key="5">
    <source>
        <dbReference type="Proteomes" id="UP000182259"/>
    </source>
</evidence>
<evidence type="ECO:0000256" key="1">
    <source>
        <dbReference type="ARBA" id="ARBA00005352"/>
    </source>
</evidence>